<feature type="domain" description="DUF4123" evidence="1">
    <location>
        <begin position="35"/>
        <end position="139"/>
    </location>
</feature>
<gene>
    <name evidence="2" type="ORF">F0170_24185</name>
</gene>
<reference evidence="2 3" key="1">
    <citation type="submission" date="2019-09" db="EMBL/GenBank/DDBJ databases">
        <title>The draft genomes of Allium pathogen Pseudomonas sp.</title>
        <authorList>
            <person name="Fujikawa T."/>
            <person name="Sawada H."/>
        </authorList>
    </citation>
    <scope>NUCLEOTIDE SEQUENCE [LARGE SCALE GENOMIC DNA]</scope>
    <source>
        <strain evidence="2 3">MAFF 730085</strain>
    </source>
</reference>
<proteinExistence type="predicted"/>
<name>A0A5N7JZH5_9PSED</name>
<comment type="caution">
    <text evidence="2">The sequence shown here is derived from an EMBL/GenBank/DDBJ whole genome shotgun (WGS) entry which is preliminary data.</text>
</comment>
<organism evidence="2 3">
    <name type="scientific">Pseudomonas kitaguniensis</name>
    <dbReference type="NCBI Taxonomy" id="2607908"/>
    <lineage>
        <taxon>Bacteria</taxon>
        <taxon>Pseudomonadati</taxon>
        <taxon>Pseudomonadota</taxon>
        <taxon>Gammaproteobacteria</taxon>
        <taxon>Pseudomonadales</taxon>
        <taxon>Pseudomonadaceae</taxon>
        <taxon>Pseudomonas</taxon>
    </lineage>
</organism>
<dbReference type="InterPro" id="IPR025391">
    <property type="entry name" value="DUF4123"/>
</dbReference>
<dbReference type="Proteomes" id="UP000325438">
    <property type="component" value="Unassembled WGS sequence"/>
</dbReference>
<dbReference type="EMBL" id="VUBA01000172">
    <property type="protein sequence ID" value="MPQ86805.1"/>
    <property type="molecule type" value="Genomic_DNA"/>
</dbReference>
<sequence length="284" mass="32572">MTATCPRQWMLEQLTLDRTLCLILGSESQLGARHALLNTRTPDQHRNVYRETQACDLADAGPLILHVDHPDDERITELVQVPERNWGWLASIGKDDLPALSQHWRERVVTGTRPNQALYRFHDNRVLGRAVRHMPEEARPAYLGPAISVCYWHGAGWEIAHNPAPGEHPLPADPPWLSVPVPASLSMEMLQSNIYRYLWAEHSDDLMRLSQRHDPGEWLTEQLSQAQEWGWSAPEQVHFLIISKLNEAEPPLIKNWLPHNGEAPQVHFERLFNEVKFWSGESSV</sequence>
<evidence type="ECO:0000259" key="1">
    <source>
        <dbReference type="Pfam" id="PF13503"/>
    </source>
</evidence>
<protein>
    <submittedName>
        <fullName evidence="2">DUF4123 domain-containing protein</fullName>
    </submittedName>
</protein>
<accession>A0A5N7JZH5</accession>
<dbReference type="Pfam" id="PF13503">
    <property type="entry name" value="DUF4123"/>
    <property type="match status" value="1"/>
</dbReference>
<evidence type="ECO:0000313" key="2">
    <source>
        <dbReference type="EMBL" id="MPQ86805.1"/>
    </source>
</evidence>
<dbReference type="RefSeq" id="WP_152751338.1">
    <property type="nucleotide sequence ID" value="NZ_JBLZPT010000001.1"/>
</dbReference>
<dbReference type="AlphaFoldDB" id="A0A5N7JZH5"/>
<evidence type="ECO:0000313" key="3">
    <source>
        <dbReference type="Proteomes" id="UP000325438"/>
    </source>
</evidence>